<proteinExistence type="predicted"/>
<protein>
    <recommendedName>
        <fullName evidence="4">Nitrogen fixation protein FixH</fullName>
    </recommendedName>
</protein>
<accession>A0A2Z2NX44</accession>
<evidence type="ECO:0000313" key="2">
    <source>
        <dbReference type="EMBL" id="ASJ76016.1"/>
    </source>
</evidence>
<name>A0A2Z2NX44_9GAMM</name>
<evidence type="ECO:0008006" key="4">
    <source>
        <dbReference type="Google" id="ProtNLM"/>
    </source>
</evidence>
<organism evidence="2 3">
    <name type="scientific">Granulosicoccus antarcticus IMCC3135</name>
    <dbReference type="NCBI Taxonomy" id="1192854"/>
    <lineage>
        <taxon>Bacteria</taxon>
        <taxon>Pseudomonadati</taxon>
        <taxon>Pseudomonadota</taxon>
        <taxon>Gammaproteobacteria</taxon>
        <taxon>Chromatiales</taxon>
        <taxon>Granulosicoccaceae</taxon>
        <taxon>Granulosicoccus</taxon>
    </lineage>
</organism>
<dbReference type="Pfam" id="PF05751">
    <property type="entry name" value="FixH"/>
    <property type="match status" value="1"/>
</dbReference>
<feature type="transmembrane region" description="Helical" evidence="1">
    <location>
        <begin position="49"/>
        <end position="72"/>
    </location>
</feature>
<dbReference type="InterPro" id="IPR008620">
    <property type="entry name" value="FixH"/>
</dbReference>
<dbReference type="EMBL" id="CP018632">
    <property type="protein sequence ID" value="ASJ76016.1"/>
    <property type="molecule type" value="Genomic_DNA"/>
</dbReference>
<dbReference type="AlphaFoldDB" id="A0A2Z2NX44"/>
<keyword evidence="1" id="KW-1133">Transmembrane helix</keyword>
<evidence type="ECO:0000313" key="3">
    <source>
        <dbReference type="Proteomes" id="UP000250079"/>
    </source>
</evidence>
<keyword evidence="3" id="KW-1185">Reference proteome</keyword>
<dbReference type="Proteomes" id="UP000250079">
    <property type="component" value="Chromosome"/>
</dbReference>
<evidence type="ECO:0000256" key="1">
    <source>
        <dbReference type="SAM" id="Phobius"/>
    </source>
</evidence>
<gene>
    <name evidence="2" type="ORF">IMCC3135_29835</name>
</gene>
<reference evidence="2 3" key="1">
    <citation type="submission" date="2016-12" db="EMBL/GenBank/DDBJ databases">
        <authorList>
            <person name="Song W.-J."/>
            <person name="Kurnit D.M."/>
        </authorList>
    </citation>
    <scope>NUCLEOTIDE SEQUENCE [LARGE SCALE GENOMIC DNA]</scope>
    <source>
        <strain evidence="2 3">IMCC3135</strain>
    </source>
</reference>
<sequence length="231" mass="26223">MTAPLFKPPRLPFFYQKCLSRFFLTMSTAINTPIDDSDRQTKPWYRYGWPWFLISFPLISVLLGIMMVYLALTTNNSLVVDDYYAEGKGINQRIERDRSASLLGLAATVTRTEEGLVLDLSRKMPALPEQLSAEAMTMEAGFHWPTAMQMRWVHVTQAERDGEVVLQSIGGDRFLAAGVSLPEKGKFRIHLQPIDNAPWRLVSQLIEVGDRANLSMAAKLPEEVFNHSEFK</sequence>
<dbReference type="KEGG" id="gai:IMCC3135_29835"/>
<keyword evidence="1" id="KW-0472">Membrane</keyword>
<keyword evidence="1" id="KW-0812">Transmembrane</keyword>